<dbReference type="Pfam" id="PF00496">
    <property type="entry name" value="SBP_bac_5"/>
    <property type="match status" value="1"/>
</dbReference>
<dbReference type="PROSITE" id="PS51257">
    <property type="entry name" value="PROKAR_LIPOPROTEIN"/>
    <property type="match status" value="1"/>
</dbReference>
<dbReference type="Gene3D" id="3.10.105.10">
    <property type="entry name" value="Dipeptide-binding Protein, Domain 3"/>
    <property type="match status" value="1"/>
</dbReference>
<keyword evidence="4" id="KW-1185">Reference proteome</keyword>
<dbReference type="PIRSF" id="PIRSF002741">
    <property type="entry name" value="MppA"/>
    <property type="match status" value="1"/>
</dbReference>
<dbReference type="PANTHER" id="PTHR30290:SF83">
    <property type="entry name" value="ABC TRANSPORTER SUBSTRATE-BINDING PROTEIN"/>
    <property type="match status" value="1"/>
</dbReference>
<gene>
    <name evidence="3" type="ORF">ACFSYJ_39245</name>
</gene>
<proteinExistence type="predicted"/>
<dbReference type="InterPro" id="IPR039424">
    <property type="entry name" value="SBP_5"/>
</dbReference>
<name>A0ABW5GV59_9PSEU</name>
<dbReference type="CDD" id="cd00995">
    <property type="entry name" value="PBP2_NikA_DppA_OppA_like"/>
    <property type="match status" value="1"/>
</dbReference>
<dbReference type="PANTHER" id="PTHR30290">
    <property type="entry name" value="PERIPLASMIC BINDING COMPONENT OF ABC TRANSPORTER"/>
    <property type="match status" value="1"/>
</dbReference>
<comment type="caution">
    <text evidence="3">The sequence shown here is derived from an EMBL/GenBank/DDBJ whole genome shotgun (WGS) entry which is preliminary data.</text>
</comment>
<accession>A0ABW5GV59</accession>
<dbReference type="Proteomes" id="UP001597419">
    <property type="component" value="Unassembled WGS sequence"/>
</dbReference>
<sequence>MRSRVLLALLAAALVAGGCTGSGSPATPGVLRVGLAEPATLLPADVRDQPGRLITGALWTPLADYDAASGKLTERAAEAITGSADRKQWTVKLRPARFHDGSPVTAQSYVDTWRAVADQPWAVAPVLTRLLRATSITAPDDATIRIDLDRPSGQVPVWLSAPGLVPLPRSVLGSRDWAAFARTPIGNGPYRLDGAWRPGGGGKLVRVTDTPGKAREIDLRVGEPAAQYDAVKAGELDLAAEVPGDRHESMHHDFADRHLSWPLPEAGYLTFPVADRRFADPTVRHAFAFGVDRAALEAGPLRHQVDPAKALLPPADAPGERSGTCRPCTFDAAAGKALLGQASFTGPVNVYSGPRTENWTKPLADGLAAALGIQTAPKPPPATGTPDGPATLVVELGTASPGELLAALAAAAGYTDDVMKQNLADAEAAATPAEAGELYRLVENQLLRDLPVVPLWSAHGHAVWGERVHEVRATPFAGVDLTALTV</sequence>
<feature type="domain" description="Solute-binding protein family 5" evidence="2">
    <location>
        <begin position="74"/>
        <end position="369"/>
    </location>
</feature>
<evidence type="ECO:0000259" key="2">
    <source>
        <dbReference type="Pfam" id="PF00496"/>
    </source>
</evidence>
<dbReference type="SUPFAM" id="SSF53850">
    <property type="entry name" value="Periplasmic binding protein-like II"/>
    <property type="match status" value="1"/>
</dbReference>
<dbReference type="EMBL" id="JBHUKU010000027">
    <property type="protein sequence ID" value="MFD2464709.1"/>
    <property type="molecule type" value="Genomic_DNA"/>
</dbReference>
<dbReference type="RefSeq" id="WP_345408385.1">
    <property type="nucleotide sequence ID" value="NZ_BAABHG010000027.1"/>
</dbReference>
<dbReference type="InterPro" id="IPR000914">
    <property type="entry name" value="SBP_5_dom"/>
</dbReference>
<evidence type="ECO:0000256" key="1">
    <source>
        <dbReference type="SAM" id="SignalP"/>
    </source>
</evidence>
<keyword evidence="1" id="KW-0732">Signal</keyword>
<feature type="signal peptide" evidence="1">
    <location>
        <begin position="1"/>
        <end position="21"/>
    </location>
</feature>
<evidence type="ECO:0000313" key="3">
    <source>
        <dbReference type="EMBL" id="MFD2464709.1"/>
    </source>
</evidence>
<organism evidence="3 4">
    <name type="scientific">Amycolatopsis samaneae</name>
    <dbReference type="NCBI Taxonomy" id="664691"/>
    <lineage>
        <taxon>Bacteria</taxon>
        <taxon>Bacillati</taxon>
        <taxon>Actinomycetota</taxon>
        <taxon>Actinomycetes</taxon>
        <taxon>Pseudonocardiales</taxon>
        <taxon>Pseudonocardiaceae</taxon>
        <taxon>Amycolatopsis</taxon>
    </lineage>
</organism>
<dbReference type="InterPro" id="IPR030678">
    <property type="entry name" value="Peptide/Ni-bd"/>
</dbReference>
<reference evidence="4" key="1">
    <citation type="journal article" date="2019" name="Int. J. Syst. Evol. Microbiol.">
        <title>The Global Catalogue of Microorganisms (GCM) 10K type strain sequencing project: providing services to taxonomists for standard genome sequencing and annotation.</title>
        <authorList>
            <consortium name="The Broad Institute Genomics Platform"/>
            <consortium name="The Broad Institute Genome Sequencing Center for Infectious Disease"/>
            <person name="Wu L."/>
            <person name="Ma J."/>
        </authorList>
    </citation>
    <scope>NUCLEOTIDE SEQUENCE [LARGE SCALE GENOMIC DNA]</scope>
    <source>
        <strain evidence="4">CGMCC 4.7643</strain>
    </source>
</reference>
<protein>
    <submittedName>
        <fullName evidence="3">ABC transporter substrate-binding protein</fullName>
    </submittedName>
</protein>
<dbReference type="Gene3D" id="3.40.190.10">
    <property type="entry name" value="Periplasmic binding protein-like II"/>
    <property type="match status" value="1"/>
</dbReference>
<evidence type="ECO:0000313" key="4">
    <source>
        <dbReference type="Proteomes" id="UP001597419"/>
    </source>
</evidence>
<feature type="chain" id="PRO_5047423404" evidence="1">
    <location>
        <begin position="22"/>
        <end position="486"/>
    </location>
</feature>